<organism evidence="1 2">
    <name type="scientific">Cryptosporidium ubiquitum</name>
    <dbReference type="NCBI Taxonomy" id="857276"/>
    <lineage>
        <taxon>Eukaryota</taxon>
        <taxon>Sar</taxon>
        <taxon>Alveolata</taxon>
        <taxon>Apicomplexa</taxon>
        <taxon>Conoidasida</taxon>
        <taxon>Coccidia</taxon>
        <taxon>Eucoccidiorida</taxon>
        <taxon>Eimeriorina</taxon>
        <taxon>Cryptosporidiidae</taxon>
        <taxon>Cryptosporidium</taxon>
    </lineage>
</organism>
<dbReference type="EMBL" id="LRBP01000001">
    <property type="protein sequence ID" value="OII75345.1"/>
    <property type="molecule type" value="Genomic_DNA"/>
</dbReference>
<name>A0A1J4MM75_9CRYT</name>
<dbReference type="Proteomes" id="UP000186176">
    <property type="component" value="Unassembled WGS sequence"/>
</dbReference>
<dbReference type="OrthoDB" id="338268at2759"/>
<proteinExistence type="predicted"/>
<comment type="caution">
    <text evidence="1">The sequence shown here is derived from an EMBL/GenBank/DDBJ whole genome shotgun (WGS) entry which is preliminary data.</text>
</comment>
<dbReference type="VEuPathDB" id="CryptoDB:cubi_01866"/>
<reference evidence="1 2" key="1">
    <citation type="submission" date="2016-10" db="EMBL/GenBank/DDBJ databases">
        <title>Reductive evolution of mitochondrial metabolism and differential evolution of invasion-related proteins in Cryptosporidium.</title>
        <authorList>
            <person name="Liu S."/>
            <person name="Roellig D.M."/>
            <person name="Guo Y."/>
            <person name="Li N."/>
            <person name="Frace M.A."/>
            <person name="Tang K."/>
            <person name="Zhang L."/>
            <person name="Feng Y."/>
            <person name="Xiao L."/>
        </authorList>
    </citation>
    <scope>NUCLEOTIDE SEQUENCE [LARGE SCALE GENOMIC DNA]</scope>
    <source>
        <strain evidence="1">39726</strain>
    </source>
</reference>
<evidence type="ECO:0000313" key="2">
    <source>
        <dbReference type="Proteomes" id="UP000186176"/>
    </source>
</evidence>
<gene>
    <name evidence="1" type="ORF">cubi_01866</name>
</gene>
<dbReference type="GeneID" id="39978657"/>
<dbReference type="RefSeq" id="XP_028876352.1">
    <property type="nucleotide sequence ID" value="XM_029018878.1"/>
</dbReference>
<sequence length="721" mass="82327">MSNYEERIEISGQTQISEINYIGKNSLSYFINPRSTLSGMYLDIESKYFTRNENILNNNSIRMKQLHISDRGCESEIWLTLPLVFPIATLHSVTHQRESQFCESNGGTLCFSPEETNISRLFSTIQGLSDIGAGFFQMVIAKFKGVVAEDIEVIKNEFGRIFKDESSSINGFIPFKPVGWRKRSFSKMNSTIPIEVNAIVRGTMINKQDSYYNAILISENYTESCKENIIKLGKLSNKFLEKIKFIYPSLEIIKVSDLEKDSFFEVTIRTEPMPSYVSSKGEDFDSKDKKFSLFQNSSEINNLKSIYLGDIRLINPYKTEVDTRIPCGLFKTFALISNHSIFEQSECRMATYIPFSQNRKKKSSQINYENSTETVPNSSNSIHQSQISDVVQYKISTPKLLTFGNHNKETSIKTPPPSNFFTNNSNCVSNISTCDLGYSTVFNSNWGGKSYSCTPTTKSSLNKISYTPFSSTEIDSSSWVSADFNIESTSIFSFEQDNQHFIPPRISSLNYMSNLCSNESINYSNNKLLYSNFISEKSSYEPIKNFDNNHLDVTQNSSDNNGLNLIKEAKELNINEIREPVFRNEKKSNKNQTIDIDENIEFFEYDCSQYLENKDFDILNMLENIFSDNSVTNLENRKMGCNNHHFNDFENVNGNGKLSEKKTNQSLGKDYGEKLNLWSFELNNSSICIGKTGSDLRQKGKVSEFVPNELNYLNDHILFGQ</sequence>
<protein>
    <submittedName>
        <fullName evidence="1">Uncharacterized protein</fullName>
    </submittedName>
</protein>
<keyword evidence="2" id="KW-1185">Reference proteome</keyword>
<evidence type="ECO:0000313" key="1">
    <source>
        <dbReference type="EMBL" id="OII75345.1"/>
    </source>
</evidence>
<dbReference type="AlphaFoldDB" id="A0A1J4MM75"/>
<accession>A0A1J4MM75</accession>